<dbReference type="InterPro" id="IPR036938">
    <property type="entry name" value="PAP2/HPO_sf"/>
</dbReference>
<protein>
    <recommendedName>
        <fullName evidence="4">Acid phosphatase</fullName>
    </recommendedName>
</protein>
<comment type="caution">
    <text evidence="2">The sequence shown here is derived from an EMBL/GenBank/DDBJ whole genome shotgun (WGS) entry which is preliminary data.</text>
</comment>
<name>A0ABV5BHM0_9BACL</name>
<dbReference type="Proteomes" id="UP001580407">
    <property type="component" value="Unassembled WGS sequence"/>
</dbReference>
<evidence type="ECO:0000256" key="1">
    <source>
        <dbReference type="SAM" id="SignalP"/>
    </source>
</evidence>
<keyword evidence="3" id="KW-1185">Reference proteome</keyword>
<dbReference type="EMBL" id="JBHILM010000063">
    <property type="protein sequence ID" value="MFB5685216.1"/>
    <property type="molecule type" value="Genomic_DNA"/>
</dbReference>
<evidence type="ECO:0000313" key="3">
    <source>
        <dbReference type="Proteomes" id="UP001580407"/>
    </source>
</evidence>
<reference evidence="2 3" key="1">
    <citation type="submission" date="2024-09" db="EMBL/GenBank/DDBJ databases">
        <authorList>
            <person name="Ruan L."/>
        </authorList>
    </citation>
    <scope>NUCLEOTIDE SEQUENCE [LARGE SCALE GENOMIC DNA]</scope>
    <source>
        <strain evidence="2 3">D33</strain>
    </source>
</reference>
<evidence type="ECO:0008006" key="4">
    <source>
        <dbReference type="Google" id="ProtNLM"/>
    </source>
</evidence>
<feature type="signal peptide" evidence="1">
    <location>
        <begin position="1"/>
        <end position="25"/>
    </location>
</feature>
<dbReference type="SUPFAM" id="SSF48317">
    <property type="entry name" value="Acid phosphatase/Vanadium-dependent haloperoxidase"/>
    <property type="match status" value="1"/>
</dbReference>
<proteinExistence type="predicted"/>
<sequence>MKTNWPKKKFLIASLSVSVLLMAYAVPERYQELLTRASGLGNNRIVAGMHSPFDVMGGAENLIPSKPSVYPINTR</sequence>
<evidence type="ECO:0000313" key="2">
    <source>
        <dbReference type="EMBL" id="MFB5685216.1"/>
    </source>
</evidence>
<dbReference type="Gene3D" id="1.20.144.10">
    <property type="entry name" value="Phosphatidic acid phosphatase type 2/haloperoxidase"/>
    <property type="match status" value="1"/>
</dbReference>
<gene>
    <name evidence="2" type="ORF">ACE3NQ_30360</name>
</gene>
<accession>A0ABV5BHM0</accession>
<keyword evidence="1" id="KW-0732">Signal</keyword>
<feature type="chain" id="PRO_5045808327" description="Acid phosphatase" evidence="1">
    <location>
        <begin position="26"/>
        <end position="75"/>
    </location>
</feature>
<dbReference type="RefSeq" id="WP_375528870.1">
    <property type="nucleotide sequence ID" value="NZ_JBHILM010000063.1"/>
</dbReference>
<organism evidence="2 3">
    <name type="scientific">Paenibacillus terreus</name>
    <dbReference type="NCBI Taxonomy" id="1387834"/>
    <lineage>
        <taxon>Bacteria</taxon>
        <taxon>Bacillati</taxon>
        <taxon>Bacillota</taxon>
        <taxon>Bacilli</taxon>
        <taxon>Bacillales</taxon>
        <taxon>Paenibacillaceae</taxon>
        <taxon>Paenibacillus</taxon>
    </lineage>
</organism>